<comment type="caution">
    <text evidence="8">The sequence shown here is derived from an EMBL/GenBank/DDBJ whole genome shotgun (WGS) entry which is preliminary data.</text>
</comment>
<reference evidence="8 9" key="1">
    <citation type="submission" date="2018-07" db="EMBL/GenBank/DDBJ databases">
        <title>Genomic Encyclopedia of Type Strains, Phase IV (KMG-IV): sequencing the most valuable type-strain genomes for metagenomic binning, comparative biology and taxonomic classification.</title>
        <authorList>
            <person name="Goeker M."/>
        </authorList>
    </citation>
    <scope>NUCLEOTIDE SEQUENCE [LARGE SCALE GENOMIC DNA]</scope>
    <source>
        <strain evidence="8 9">DSM 21410</strain>
    </source>
</reference>
<comment type="cofactor">
    <cofactor evidence="7">
        <name>Mg(2+)</name>
        <dbReference type="ChEBI" id="CHEBI:18420"/>
    </cofactor>
    <text evidence="7">Binds 1 Mg(2+) ion per subunit.</text>
</comment>
<dbReference type="GO" id="GO:0005829">
    <property type="term" value="C:cytosol"/>
    <property type="evidence" value="ECO:0007669"/>
    <property type="project" value="TreeGrafter"/>
</dbReference>
<dbReference type="GO" id="GO:0009073">
    <property type="term" value="P:aromatic amino acid family biosynthetic process"/>
    <property type="evidence" value="ECO:0007669"/>
    <property type="project" value="UniProtKB-KW"/>
</dbReference>
<keyword evidence="4 7" id="KW-0418">Kinase</keyword>
<dbReference type="GO" id="GO:0009423">
    <property type="term" value="P:chorismate biosynthetic process"/>
    <property type="evidence" value="ECO:0007669"/>
    <property type="project" value="UniProtKB-UniRule"/>
</dbReference>
<comment type="subunit">
    <text evidence="7">Monomer.</text>
</comment>
<dbReference type="PRINTS" id="PR01100">
    <property type="entry name" value="SHIKIMTKNASE"/>
</dbReference>
<evidence type="ECO:0000313" key="9">
    <source>
        <dbReference type="Proteomes" id="UP000253517"/>
    </source>
</evidence>
<protein>
    <recommendedName>
        <fullName evidence="7">Shikimate kinase</fullName>
        <shortName evidence="7">SK</shortName>
        <ecNumber evidence="7">2.7.1.71</ecNumber>
    </recommendedName>
</protein>
<gene>
    <name evidence="7" type="primary">aroK</name>
    <name evidence="8" type="ORF">DES35_1016</name>
</gene>
<evidence type="ECO:0000313" key="8">
    <source>
        <dbReference type="EMBL" id="RCX04736.1"/>
    </source>
</evidence>
<dbReference type="AlphaFoldDB" id="A0A369A8U4"/>
<feature type="binding site" evidence="7">
    <location>
        <position position="80"/>
    </location>
    <ligand>
        <name>substrate</name>
    </ligand>
</feature>
<dbReference type="Proteomes" id="UP000253517">
    <property type="component" value="Unassembled WGS sequence"/>
</dbReference>
<dbReference type="InterPro" id="IPR027417">
    <property type="entry name" value="P-loop_NTPase"/>
</dbReference>
<feature type="binding site" evidence="7">
    <location>
        <position position="58"/>
    </location>
    <ligand>
        <name>substrate</name>
    </ligand>
</feature>
<comment type="subcellular location">
    <subcellularLocation>
        <location evidence="7">Cytoplasm</location>
    </subcellularLocation>
</comment>
<dbReference type="Pfam" id="PF01202">
    <property type="entry name" value="SKI"/>
    <property type="match status" value="1"/>
</dbReference>
<dbReference type="SUPFAM" id="SSF52540">
    <property type="entry name" value="P-loop containing nucleoside triphosphate hydrolases"/>
    <property type="match status" value="1"/>
</dbReference>
<sequence>MHTKIVLLGYMGSGKTTIGHRLANELKLPFWDLDEVIGQMFGMSVQYMITRKGELYFRECEQKALKVVISNQAYILATGGGTPCYYNNLEVIKNSSTSIYLQCNPGTLAERLVPEKQNRPLIADIEDDFMTEFIAKHLFERNPYYQQAHYTIDANNSPDIVLEDVLSALDVKKVE</sequence>
<feature type="binding site" evidence="7">
    <location>
        <begin position="12"/>
        <end position="17"/>
    </location>
    <ligand>
        <name>ATP</name>
        <dbReference type="ChEBI" id="CHEBI:30616"/>
    </ligand>
</feature>
<dbReference type="UniPathway" id="UPA00053">
    <property type="reaction ID" value="UER00088"/>
</dbReference>
<dbReference type="CDD" id="cd00464">
    <property type="entry name" value="SK"/>
    <property type="match status" value="1"/>
</dbReference>
<comment type="caution">
    <text evidence="7">Lacks conserved residue(s) required for the propagation of feature annotation.</text>
</comment>
<comment type="function">
    <text evidence="7">Catalyzes the specific phosphorylation of the 3-hydroxyl group of shikimic acid using ATP as a cosubstrate.</text>
</comment>
<keyword evidence="2 7" id="KW-0808">Transferase</keyword>
<dbReference type="InterPro" id="IPR000623">
    <property type="entry name" value="Shikimate_kinase/TSH1"/>
</dbReference>
<dbReference type="EMBL" id="QPJS01000001">
    <property type="protein sequence ID" value="RCX04736.1"/>
    <property type="molecule type" value="Genomic_DNA"/>
</dbReference>
<keyword evidence="6 7" id="KW-0057">Aromatic amino acid biosynthesis</keyword>
<dbReference type="EC" id="2.7.1.71" evidence="7"/>
<evidence type="ECO:0000256" key="3">
    <source>
        <dbReference type="ARBA" id="ARBA00022741"/>
    </source>
</evidence>
<evidence type="ECO:0000256" key="2">
    <source>
        <dbReference type="ARBA" id="ARBA00022679"/>
    </source>
</evidence>
<dbReference type="RefSeq" id="WP_037359665.1">
    <property type="nucleotide sequence ID" value="NZ_BHZF01000001.1"/>
</dbReference>
<evidence type="ECO:0000256" key="4">
    <source>
        <dbReference type="ARBA" id="ARBA00022777"/>
    </source>
</evidence>
<keyword evidence="7" id="KW-0963">Cytoplasm</keyword>
<keyword evidence="5 7" id="KW-0067">ATP-binding</keyword>
<keyword evidence="7" id="KW-0460">Magnesium</keyword>
<dbReference type="GO" id="GO:0005524">
    <property type="term" value="F:ATP binding"/>
    <property type="evidence" value="ECO:0007669"/>
    <property type="project" value="UniProtKB-UniRule"/>
</dbReference>
<feature type="binding site" evidence="7">
    <location>
        <position position="16"/>
    </location>
    <ligand>
        <name>Mg(2+)</name>
        <dbReference type="ChEBI" id="CHEBI:18420"/>
    </ligand>
</feature>
<feature type="binding site" evidence="7">
    <location>
        <position position="34"/>
    </location>
    <ligand>
        <name>substrate</name>
    </ligand>
</feature>
<organism evidence="8 9">
    <name type="scientific">Schleiferia thermophila</name>
    <dbReference type="NCBI Taxonomy" id="884107"/>
    <lineage>
        <taxon>Bacteria</taxon>
        <taxon>Pseudomonadati</taxon>
        <taxon>Bacteroidota</taxon>
        <taxon>Flavobacteriia</taxon>
        <taxon>Flavobacteriales</taxon>
        <taxon>Schleiferiaceae</taxon>
        <taxon>Schleiferia</taxon>
    </lineage>
</organism>
<dbReference type="PANTHER" id="PTHR21087">
    <property type="entry name" value="SHIKIMATE KINASE"/>
    <property type="match status" value="1"/>
</dbReference>
<dbReference type="InterPro" id="IPR031322">
    <property type="entry name" value="Shikimate/glucono_kinase"/>
</dbReference>
<keyword evidence="7" id="KW-0479">Metal-binding</keyword>
<dbReference type="HAMAP" id="MF_00109">
    <property type="entry name" value="Shikimate_kinase"/>
    <property type="match status" value="1"/>
</dbReference>
<dbReference type="Gene3D" id="3.40.50.300">
    <property type="entry name" value="P-loop containing nucleotide triphosphate hydrolases"/>
    <property type="match status" value="1"/>
</dbReference>
<dbReference type="GO" id="GO:0008652">
    <property type="term" value="P:amino acid biosynthetic process"/>
    <property type="evidence" value="ECO:0007669"/>
    <property type="project" value="UniProtKB-KW"/>
</dbReference>
<proteinExistence type="inferred from homology"/>
<name>A0A369A8U4_9FLAO</name>
<evidence type="ECO:0000256" key="1">
    <source>
        <dbReference type="ARBA" id="ARBA00022605"/>
    </source>
</evidence>
<evidence type="ECO:0000256" key="7">
    <source>
        <dbReference type="HAMAP-Rule" id="MF_00109"/>
    </source>
</evidence>
<comment type="pathway">
    <text evidence="7">Metabolic intermediate biosynthesis; chorismate biosynthesis; chorismate from D-erythrose 4-phosphate and phosphoenolpyruvate: step 5/7.</text>
</comment>
<keyword evidence="3 7" id="KW-0547">Nucleotide-binding</keyword>
<accession>A0A369A8U4</accession>
<dbReference type="PANTHER" id="PTHR21087:SF16">
    <property type="entry name" value="SHIKIMATE KINASE 1, CHLOROPLASTIC"/>
    <property type="match status" value="1"/>
</dbReference>
<feature type="binding site" evidence="7">
    <location>
        <position position="119"/>
    </location>
    <ligand>
        <name>ATP</name>
        <dbReference type="ChEBI" id="CHEBI:30616"/>
    </ligand>
</feature>
<evidence type="ECO:0000256" key="5">
    <source>
        <dbReference type="ARBA" id="ARBA00022840"/>
    </source>
</evidence>
<dbReference type="GO" id="GO:0004765">
    <property type="term" value="F:shikimate kinase activity"/>
    <property type="evidence" value="ECO:0007669"/>
    <property type="project" value="UniProtKB-UniRule"/>
</dbReference>
<feature type="binding site" evidence="7">
    <location>
        <position position="141"/>
    </location>
    <ligand>
        <name>substrate</name>
    </ligand>
</feature>
<comment type="similarity">
    <text evidence="7">Belongs to the shikimate kinase family.</text>
</comment>
<comment type="catalytic activity">
    <reaction evidence="7">
        <text>shikimate + ATP = 3-phosphoshikimate + ADP + H(+)</text>
        <dbReference type="Rhea" id="RHEA:13121"/>
        <dbReference type="ChEBI" id="CHEBI:15378"/>
        <dbReference type="ChEBI" id="CHEBI:30616"/>
        <dbReference type="ChEBI" id="CHEBI:36208"/>
        <dbReference type="ChEBI" id="CHEBI:145989"/>
        <dbReference type="ChEBI" id="CHEBI:456216"/>
        <dbReference type="EC" id="2.7.1.71"/>
    </reaction>
</comment>
<keyword evidence="1 7" id="KW-0028">Amino-acid biosynthesis</keyword>
<evidence type="ECO:0000256" key="6">
    <source>
        <dbReference type="ARBA" id="ARBA00023141"/>
    </source>
</evidence>
<dbReference type="GO" id="GO:0000287">
    <property type="term" value="F:magnesium ion binding"/>
    <property type="evidence" value="ECO:0007669"/>
    <property type="project" value="UniProtKB-UniRule"/>
</dbReference>
<keyword evidence="9" id="KW-1185">Reference proteome</keyword>